<keyword evidence="8" id="KW-0539">Nucleus</keyword>
<evidence type="ECO:0000256" key="1">
    <source>
        <dbReference type="ARBA" id="ARBA00004232"/>
    </source>
</evidence>
<protein>
    <recommendedName>
        <fullName evidence="12">SUN domain-containing protein</fullName>
    </recommendedName>
</protein>
<evidence type="ECO:0000256" key="10">
    <source>
        <dbReference type="SAM" id="MobiDB-lite"/>
    </source>
</evidence>
<evidence type="ECO:0000256" key="2">
    <source>
        <dbReference type="ARBA" id="ARBA00004477"/>
    </source>
</evidence>
<feature type="transmembrane region" description="Helical" evidence="11">
    <location>
        <begin position="654"/>
        <end position="677"/>
    </location>
</feature>
<dbReference type="InterPro" id="IPR040911">
    <property type="entry name" value="Exostosin_GT47"/>
</dbReference>
<keyword evidence="7 11" id="KW-0472">Membrane</keyword>
<comment type="subcellular location">
    <subcellularLocation>
        <location evidence="2">Endoplasmic reticulum membrane</location>
        <topology evidence="2">Multi-pass membrane protein</topology>
    </subcellularLocation>
    <subcellularLocation>
        <location evidence="1">Nucleus membrane</location>
        <topology evidence="1">Multi-pass membrane protein</topology>
    </subcellularLocation>
</comment>
<keyword evidence="3 11" id="KW-0812">Transmembrane</keyword>
<dbReference type="Pfam" id="PF03016">
    <property type="entry name" value="Exostosin_GT47"/>
    <property type="match status" value="1"/>
</dbReference>
<reference evidence="13 14" key="1">
    <citation type="submission" date="2018-10" db="EMBL/GenBank/DDBJ databases">
        <title>A high-quality apple genome assembly.</title>
        <authorList>
            <person name="Hu J."/>
        </authorList>
    </citation>
    <scope>NUCLEOTIDE SEQUENCE [LARGE SCALE GENOMIC DNA]</scope>
    <source>
        <strain evidence="14">cv. HFTH1</strain>
        <tissue evidence="13">Young leaf</tissue>
    </source>
</reference>
<gene>
    <name evidence="13" type="ORF">DVH24_009530</name>
</gene>
<dbReference type="PANTHER" id="PTHR12953:SF0">
    <property type="entry name" value="SUN DOMAIN-CONTAINING OSSIFICATION FACTOR"/>
    <property type="match status" value="1"/>
</dbReference>
<feature type="transmembrane region" description="Helical" evidence="11">
    <location>
        <begin position="63"/>
        <end position="86"/>
    </location>
</feature>
<comment type="caution">
    <text evidence="13">The sequence shown here is derived from an EMBL/GenBank/DDBJ whole genome shotgun (WGS) entry which is preliminary data.</text>
</comment>
<evidence type="ECO:0000256" key="7">
    <source>
        <dbReference type="ARBA" id="ARBA00023136"/>
    </source>
</evidence>
<dbReference type="PROSITE" id="PS51469">
    <property type="entry name" value="SUN"/>
    <property type="match status" value="1"/>
</dbReference>
<name>A0A498IR71_MALDO</name>
<keyword evidence="6" id="KW-0175">Coiled coil</keyword>
<comment type="function">
    <text evidence="9">Encodes a member of the mid-SUN subfamily of SUN-domain proteins that is localized to both the nuclear envelope and the ER. It is involved in early seed development and nuclear morphology. [TAIR].</text>
</comment>
<evidence type="ECO:0000313" key="13">
    <source>
        <dbReference type="EMBL" id="RXH85709.1"/>
    </source>
</evidence>
<feature type="region of interest" description="Disordered" evidence="10">
    <location>
        <begin position="153"/>
        <end position="174"/>
    </location>
</feature>
<organism evidence="13 14">
    <name type="scientific">Malus domestica</name>
    <name type="common">Apple</name>
    <name type="synonym">Pyrus malus</name>
    <dbReference type="NCBI Taxonomy" id="3750"/>
    <lineage>
        <taxon>Eukaryota</taxon>
        <taxon>Viridiplantae</taxon>
        <taxon>Streptophyta</taxon>
        <taxon>Embryophyta</taxon>
        <taxon>Tracheophyta</taxon>
        <taxon>Spermatophyta</taxon>
        <taxon>Magnoliopsida</taxon>
        <taxon>eudicotyledons</taxon>
        <taxon>Gunneridae</taxon>
        <taxon>Pentapetalae</taxon>
        <taxon>rosids</taxon>
        <taxon>fabids</taxon>
        <taxon>Rosales</taxon>
        <taxon>Rosaceae</taxon>
        <taxon>Amygdaloideae</taxon>
        <taxon>Maleae</taxon>
        <taxon>Malus</taxon>
    </lineage>
</organism>
<evidence type="ECO:0000259" key="12">
    <source>
        <dbReference type="PROSITE" id="PS51469"/>
    </source>
</evidence>
<evidence type="ECO:0000256" key="8">
    <source>
        <dbReference type="ARBA" id="ARBA00023242"/>
    </source>
</evidence>
<sequence length="1161" mass="130561">MKYIKRVTTFNVPQRKGKGADDNLLKLRRCTLISGFLAVSSGFDRSRRALLNRRALGISGRNRLYKVSLSLVFVLWGLVFLFSLWFSRGHGYKDGSTVSPVGISTWDEAKLDRDEHYDIQKESDLGYSSGGECTNGVETGGLNGEFFAMEGSKQHASAEGSRQQDLAEGSLHHASTEGSIFHDSAVDEQPEVVTAGSGVKLENDAPKNGRLPRAVPLGLDEFKSKTFSSKSKSGNGQAGGIKHRVEPGGAEYNYASAAKGAKVLAFNKEAKGASNILGKDKDKYLRNPCSAEGKFVDIELSEETLVDTIEIANLEHYSSNLKDFEVLGSLTYPTNEWVFLGNVTAANNKLVQRFVLQQPKWVRYIKLKLLSHYGSEFYCTLSIIELYGVDAVERMLEDLISVESSSFVSEGATVDQKPVPSHPYSPEVDEFFHDIVKESEPQYAAGVSNVNNDMMNSEVPDPVKEVRHQQVNRMPGDTVLKILMQKVRSLDFSLSVLERYLEESTSKYGSIFGEFDKDLGEKGTDLQKIREDIRNLVQSQEVIAKDVHNLISWQSLVTMQLNNLVRDNAILRSEVEKVREKQISVDNKGILIFLICIIFSLLALVRLFTEMAVSVYMVLSVDRATEKPRKFCWMKMKPPLSNKKPNSLLSSSSYSVLLLAFVVPFFVISVLVCSLGVTSSLSWSWGFGNVLETEDYSSSSSAFSATATPPRPPQVLEAAKQGHNNTSSSKSNETVVPRQNIGEKQGMVWITESDEINGTSAIITSTSIKRYSRLEKLEANLAGVRASIREAARVRNLTSTHEDPDYVPRGPIYRNANAFHRSYLKMEKHFKIYVYEEGEPPIFHNGPCKSIYSTEGRFIHEMEMENIYKTRDPDQALVYFLPFSVVMLVQYLYVADSHDTQPIGRAVVDYVNVISDKHPFWNRSLGADHFMLSCHDWGPSTSAYVPHLYQNSIRVLCNANTSEGFNPSKDVSFPEIHLRTGETKGLLGGLSPSRRSILAFFAGRLHGHIRYLLLNEWKEKDQDVQVYDQLPNGVSYESMLKKSRFCLCPSGYEVASPRVVEAIYAECVPVLISDSYVPPFSDVLEWKSFSVQVQVKDIPNIKRILMGISQSQYLRMQRRVKQVQRHFVVNGPSKRFDVFHMIVHSIWLRRLNIRIEDERVE</sequence>
<dbReference type="GO" id="GO:0034975">
    <property type="term" value="P:protein folding in endoplasmic reticulum"/>
    <property type="evidence" value="ECO:0007669"/>
    <property type="project" value="TreeGrafter"/>
</dbReference>
<dbReference type="GO" id="GO:0031965">
    <property type="term" value="C:nuclear membrane"/>
    <property type="evidence" value="ECO:0007669"/>
    <property type="project" value="UniProtKB-SubCell"/>
</dbReference>
<evidence type="ECO:0000256" key="4">
    <source>
        <dbReference type="ARBA" id="ARBA00022824"/>
    </source>
</evidence>
<feature type="transmembrane region" description="Helical" evidence="11">
    <location>
        <begin position="589"/>
        <end position="609"/>
    </location>
</feature>
<keyword evidence="14" id="KW-1185">Reference proteome</keyword>
<keyword evidence="5 11" id="KW-1133">Transmembrane helix</keyword>
<feature type="region of interest" description="Disordered" evidence="10">
    <location>
        <begin position="701"/>
        <end position="737"/>
    </location>
</feature>
<accession>A0A498IR71</accession>
<dbReference type="InterPro" id="IPR008979">
    <property type="entry name" value="Galactose-bd-like_sf"/>
</dbReference>
<dbReference type="Pfam" id="PF07738">
    <property type="entry name" value="Sad1_UNC"/>
    <property type="match status" value="1"/>
</dbReference>
<evidence type="ECO:0000256" key="6">
    <source>
        <dbReference type="ARBA" id="ARBA00023054"/>
    </source>
</evidence>
<evidence type="ECO:0000256" key="3">
    <source>
        <dbReference type="ARBA" id="ARBA00022692"/>
    </source>
</evidence>
<dbReference type="Gene3D" id="2.60.120.260">
    <property type="entry name" value="Galactose-binding domain-like"/>
    <property type="match status" value="1"/>
</dbReference>
<keyword evidence="4" id="KW-0256">Endoplasmic reticulum</keyword>
<dbReference type="FunFam" id="2.60.120.260:FF:000062">
    <property type="entry name" value="Galactose-binding protein isoform 3"/>
    <property type="match status" value="1"/>
</dbReference>
<dbReference type="EMBL" id="RDQH01000336">
    <property type="protein sequence ID" value="RXH85709.1"/>
    <property type="molecule type" value="Genomic_DNA"/>
</dbReference>
<dbReference type="InterPro" id="IPR045120">
    <property type="entry name" value="Suco/Slp1-like"/>
</dbReference>
<dbReference type="SUPFAM" id="SSF49785">
    <property type="entry name" value="Galactose-binding domain-like"/>
    <property type="match status" value="1"/>
</dbReference>
<dbReference type="InterPro" id="IPR012919">
    <property type="entry name" value="SUN_dom"/>
</dbReference>
<evidence type="ECO:0000256" key="11">
    <source>
        <dbReference type="SAM" id="Phobius"/>
    </source>
</evidence>
<feature type="domain" description="SUN" evidence="12">
    <location>
        <begin position="224"/>
        <end position="391"/>
    </location>
</feature>
<dbReference type="GO" id="GO:0005789">
    <property type="term" value="C:endoplasmic reticulum membrane"/>
    <property type="evidence" value="ECO:0007669"/>
    <property type="project" value="UniProtKB-SubCell"/>
</dbReference>
<dbReference type="PANTHER" id="PTHR12953">
    <property type="entry name" value="MEMBRANE PROTEIN CH1 RELATED"/>
    <property type="match status" value="1"/>
</dbReference>
<dbReference type="Proteomes" id="UP000290289">
    <property type="component" value="Chromosome 10"/>
</dbReference>
<proteinExistence type="predicted"/>
<evidence type="ECO:0000256" key="5">
    <source>
        <dbReference type="ARBA" id="ARBA00022989"/>
    </source>
</evidence>
<feature type="compositionally biased region" description="Polar residues" evidence="10">
    <location>
        <begin position="722"/>
        <end position="734"/>
    </location>
</feature>
<dbReference type="AlphaFoldDB" id="A0A498IR71"/>
<evidence type="ECO:0000313" key="14">
    <source>
        <dbReference type="Proteomes" id="UP000290289"/>
    </source>
</evidence>
<evidence type="ECO:0000256" key="9">
    <source>
        <dbReference type="ARBA" id="ARBA00054046"/>
    </source>
</evidence>